<evidence type="ECO:0000313" key="8">
    <source>
        <dbReference type="EMBL" id="MCP1335646.1"/>
    </source>
</evidence>
<evidence type="ECO:0000259" key="7">
    <source>
        <dbReference type="Pfam" id="PF08340"/>
    </source>
</evidence>
<comment type="similarity">
    <text evidence="5">Belongs to the YicC/YloC family.</text>
</comment>
<evidence type="ECO:0000259" key="6">
    <source>
        <dbReference type="Pfam" id="PF03755"/>
    </source>
</evidence>
<keyword evidence="3" id="KW-0255">Endonuclease</keyword>
<dbReference type="GO" id="GO:0004521">
    <property type="term" value="F:RNA endonuclease activity"/>
    <property type="evidence" value="ECO:0007669"/>
    <property type="project" value="InterPro"/>
</dbReference>
<dbReference type="RefSeq" id="WP_269331584.1">
    <property type="nucleotide sequence ID" value="NZ_JAMZFT010000001.1"/>
</dbReference>
<dbReference type="PANTHER" id="PTHR30636:SF3">
    <property type="entry name" value="UPF0701 PROTEIN YICC"/>
    <property type="match status" value="1"/>
</dbReference>
<evidence type="ECO:0000256" key="5">
    <source>
        <dbReference type="ARBA" id="ARBA00035648"/>
    </source>
</evidence>
<keyword evidence="4" id="KW-0378">Hydrolase</keyword>
<comment type="caution">
    <text evidence="8">The sequence shown here is derived from an EMBL/GenBank/DDBJ whole genome shotgun (WGS) entry which is preliminary data.</text>
</comment>
<dbReference type="InterPro" id="IPR005229">
    <property type="entry name" value="YicC/YloC-like"/>
</dbReference>
<accession>A0A9J6PBS1</accession>
<dbReference type="PANTHER" id="PTHR30636">
    <property type="entry name" value="UPF0701 PROTEIN YICC"/>
    <property type="match status" value="1"/>
</dbReference>
<dbReference type="Pfam" id="PF03755">
    <property type="entry name" value="YicC-like_N"/>
    <property type="match status" value="1"/>
</dbReference>
<name>A0A9J6PBS1_9PROT</name>
<keyword evidence="2" id="KW-0540">Nuclease</keyword>
<keyword evidence="9" id="KW-1185">Reference proteome</keyword>
<dbReference type="AlphaFoldDB" id="A0A9J6PBS1"/>
<evidence type="ECO:0000256" key="2">
    <source>
        <dbReference type="ARBA" id="ARBA00022722"/>
    </source>
</evidence>
<proteinExistence type="inferred from homology"/>
<evidence type="ECO:0000256" key="4">
    <source>
        <dbReference type="ARBA" id="ARBA00022801"/>
    </source>
</evidence>
<dbReference type="GO" id="GO:0016787">
    <property type="term" value="F:hydrolase activity"/>
    <property type="evidence" value="ECO:0007669"/>
    <property type="project" value="UniProtKB-KW"/>
</dbReference>
<evidence type="ECO:0000256" key="1">
    <source>
        <dbReference type="ARBA" id="ARBA00001968"/>
    </source>
</evidence>
<comment type="cofactor">
    <cofactor evidence="1">
        <name>a divalent metal cation</name>
        <dbReference type="ChEBI" id="CHEBI:60240"/>
    </cofactor>
</comment>
<dbReference type="Proteomes" id="UP001055804">
    <property type="component" value="Unassembled WGS sequence"/>
</dbReference>
<reference evidence="8" key="1">
    <citation type="submission" date="2022-06" db="EMBL/GenBank/DDBJ databases">
        <title>Isolation and Genomics of Futiania mangrovii gen. nov., sp. nov., a Rare and Metabolically-versatile member in the Class Alphaproteobacteria.</title>
        <authorList>
            <person name="Liu L."/>
            <person name="Huang W.-C."/>
            <person name="Pan J."/>
            <person name="Li J."/>
            <person name="Huang Y."/>
            <person name="Du H."/>
            <person name="Liu Y."/>
            <person name="Li M."/>
        </authorList>
    </citation>
    <scope>NUCLEOTIDE SEQUENCE</scope>
    <source>
        <strain evidence="8">FT118</strain>
    </source>
</reference>
<evidence type="ECO:0000256" key="3">
    <source>
        <dbReference type="ARBA" id="ARBA00022759"/>
    </source>
</evidence>
<dbReference type="EMBL" id="JAMZFT010000001">
    <property type="protein sequence ID" value="MCP1335646.1"/>
    <property type="molecule type" value="Genomic_DNA"/>
</dbReference>
<sequence length="300" mass="31772">MAEGGAGVRSMTGFGHADGETGGVSWRWELKSVNGRGLDIRCRLGSRFDRLEPDAKACIAARLRRGNVNVTLEVAQAVPEAAVRVNAVALQTILGAIADIQVRIETAPPRPEAILALRGVLEAGEDPSAAEPDEALTAAVLAGLDTAVADLDAARAREGAALDAVIAGLIDEIEGLASAAATAAAAQADAQRTRFLAQVRDLLAQAPDLSEERLHQEVTLLLVKADVREEIDRLLSHVAEARALMRQAGAIGRKLDFLTQEFNREANTLCSKAASTDLTRIGLDLKAAIDRLREQAQNVE</sequence>
<organism evidence="8 9">
    <name type="scientific">Futiania mangrovi</name>
    <dbReference type="NCBI Taxonomy" id="2959716"/>
    <lineage>
        <taxon>Bacteria</taxon>
        <taxon>Pseudomonadati</taxon>
        <taxon>Pseudomonadota</taxon>
        <taxon>Alphaproteobacteria</taxon>
        <taxon>Futianiales</taxon>
        <taxon>Futianiaceae</taxon>
        <taxon>Futiania</taxon>
    </lineage>
</organism>
<protein>
    <submittedName>
        <fullName evidence="8">YicC family protein</fullName>
    </submittedName>
</protein>
<dbReference type="InterPro" id="IPR013527">
    <property type="entry name" value="YicC-like_N"/>
</dbReference>
<gene>
    <name evidence="8" type="ORF">NJQ99_04420</name>
</gene>
<feature type="domain" description="Endoribonuclease YicC-like C-terminal" evidence="7">
    <location>
        <begin position="184"/>
        <end position="300"/>
    </location>
</feature>
<feature type="domain" description="Endoribonuclease YicC-like N-terminal" evidence="6">
    <location>
        <begin position="8"/>
        <end position="163"/>
    </location>
</feature>
<evidence type="ECO:0000313" key="9">
    <source>
        <dbReference type="Proteomes" id="UP001055804"/>
    </source>
</evidence>
<dbReference type="NCBIfam" id="TIGR00255">
    <property type="entry name" value="YicC/YloC family endoribonuclease"/>
    <property type="match status" value="1"/>
</dbReference>
<dbReference type="InterPro" id="IPR013551">
    <property type="entry name" value="YicC-like_C"/>
</dbReference>
<dbReference type="Pfam" id="PF08340">
    <property type="entry name" value="YicC-like_C"/>
    <property type="match status" value="1"/>
</dbReference>